<evidence type="ECO:0000256" key="3">
    <source>
        <dbReference type="ARBA" id="ARBA00023274"/>
    </source>
</evidence>
<keyword evidence="4" id="KW-0699">rRNA-binding</keyword>
<evidence type="ECO:0000256" key="5">
    <source>
        <dbReference type="SAM" id="MobiDB-lite"/>
    </source>
</evidence>
<keyword evidence="3 4" id="KW-0687">Ribonucleoprotein</keyword>
<feature type="domain" description="Large ribosomal subunit protein uL15/eL18" evidence="6">
    <location>
        <begin position="76"/>
        <end position="142"/>
    </location>
</feature>
<gene>
    <name evidence="4" type="primary">rplO</name>
    <name evidence="7" type="ORF">UU55_C0002G0052</name>
</gene>
<protein>
    <recommendedName>
        <fullName evidence="4">Large ribosomal subunit protein uL15</fullName>
    </recommendedName>
</protein>
<name>A0A0G0VUT8_UNCKA</name>
<dbReference type="SUPFAM" id="SSF52080">
    <property type="entry name" value="Ribosomal proteins L15p and L18e"/>
    <property type="match status" value="1"/>
</dbReference>
<dbReference type="PANTHER" id="PTHR12934">
    <property type="entry name" value="50S RIBOSOMAL PROTEIN L15"/>
    <property type="match status" value="1"/>
</dbReference>
<dbReference type="NCBIfam" id="TIGR01071">
    <property type="entry name" value="rplO_bact"/>
    <property type="match status" value="1"/>
</dbReference>
<keyword evidence="2 4" id="KW-0689">Ribosomal protein</keyword>
<dbReference type="PATRIC" id="fig|1619123.3.peg.171"/>
<evidence type="ECO:0000256" key="2">
    <source>
        <dbReference type="ARBA" id="ARBA00022980"/>
    </source>
</evidence>
<dbReference type="Gene3D" id="3.100.10.10">
    <property type="match status" value="1"/>
</dbReference>
<dbReference type="InterPro" id="IPR021131">
    <property type="entry name" value="Ribosomal_uL15/eL18"/>
</dbReference>
<evidence type="ECO:0000256" key="1">
    <source>
        <dbReference type="ARBA" id="ARBA00007320"/>
    </source>
</evidence>
<dbReference type="HAMAP" id="MF_01341">
    <property type="entry name" value="Ribosomal_uL15"/>
    <property type="match status" value="1"/>
</dbReference>
<evidence type="ECO:0000313" key="7">
    <source>
        <dbReference type="EMBL" id="KKS03447.1"/>
    </source>
</evidence>
<evidence type="ECO:0000259" key="6">
    <source>
        <dbReference type="Pfam" id="PF00828"/>
    </source>
</evidence>
<dbReference type="InterPro" id="IPR005749">
    <property type="entry name" value="Ribosomal_uL15_bac-type"/>
</dbReference>
<comment type="similarity">
    <text evidence="1 4">Belongs to the universal ribosomal protein uL15 family.</text>
</comment>
<dbReference type="GO" id="GO:0003735">
    <property type="term" value="F:structural constituent of ribosome"/>
    <property type="evidence" value="ECO:0007669"/>
    <property type="project" value="InterPro"/>
</dbReference>
<organism evidence="7 8">
    <name type="scientific">candidate division WWE3 bacterium GW2011_GWC2_41_23</name>
    <dbReference type="NCBI Taxonomy" id="1619123"/>
    <lineage>
        <taxon>Bacteria</taxon>
        <taxon>Katanobacteria</taxon>
    </lineage>
</organism>
<evidence type="ECO:0000313" key="8">
    <source>
        <dbReference type="Proteomes" id="UP000033947"/>
    </source>
</evidence>
<dbReference type="EMBL" id="LCBB01000002">
    <property type="protein sequence ID" value="KKS03447.1"/>
    <property type="molecule type" value="Genomic_DNA"/>
</dbReference>
<feature type="region of interest" description="Disordered" evidence="5">
    <location>
        <begin position="12"/>
        <end position="34"/>
    </location>
</feature>
<reference evidence="7 8" key="1">
    <citation type="journal article" date="2015" name="Nature">
        <title>rRNA introns, odd ribosomes, and small enigmatic genomes across a large radiation of phyla.</title>
        <authorList>
            <person name="Brown C.T."/>
            <person name="Hug L.A."/>
            <person name="Thomas B.C."/>
            <person name="Sharon I."/>
            <person name="Castelle C.J."/>
            <person name="Singh A."/>
            <person name="Wilkins M.J."/>
            <person name="Williams K.H."/>
            <person name="Banfield J.F."/>
        </authorList>
    </citation>
    <scope>NUCLEOTIDE SEQUENCE [LARGE SCALE GENOMIC DNA]</scope>
</reference>
<dbReference type="Pfam" id="PF00828">
    <property type="entry name" value="Ribosomal_L27A"/>
    <property type="match status" value="1"/>
</dbReference>
<dbReference type="InterPro" id="IPR030878">
    <property type="entry name" value="Ribosomal_uL15"/>
</dbReference>
<comment type="function">
    <text evidence="4">Binds to the 23S rRNA.</text>
</comment>
<dbReference type="PANTHER" id="PTHR12934:SF11">
    <property type="entry name" value="LARGE RIBOSOMAL SUBUNIT PROTEIN UL15M"/>
    <property type="match status" value="1"/>
</dbReference>
<sequence>MDLSNLVSLKTKRSKKRLGRGYGSGKGGHTVGRGMKGQLSRTGHNLAVGFEGGQVPLYKRLPQLGGFKSLKKAVGIRLEELNKFEEGTEVTPMSLLKKRIIRTLTRQGVKIIGGGSLKKKLILKGFTYSRGALEEAKKSGSTLND</sequence>
<dbReference type="AlphaFoldDB" id="A0A0G0VUT8"/>
<dbReference type="InterPro" id="IPR036227">
    <property type="entry name" value="Ribosomal_uL15/eL18_sf"/>
</dbReference>
<keyword evidence="4" id="KW-0694">RNA-binding</keyword>
<dbReference type="GO" id="GO:0019843">
    <property type="term" value="F:rRNA binding"/>
    <property type="evidence" value="ECO:0007669"/>
    <property type="project" value="UniProtKB-UniRule"/>
</dbReference>
<feature type="compositionally biased region" description="Gly residues" evidence="5">
    <location>
        <begin position="20"/>
        <end position="34"/>
    </location>
</feature>
<evidence type="ECO:0000256" key="4">
    <source>
        <dbReference type="HAMAP-Rule" id="MF_01341"/>
    </source>
</evidence>
<dbReference type="GO" id="GO:0022625">
    <property type="term" value="C:cytosolic large ribosomal subunit"/>
    <property type="evidence" value="ECO:0007669"/>
    <property type="project" value="TreeGrafter"/>
</dbReference>
<accession>A0A0G0VUT8</accession>
<comment type="subunit">
    <text evidence="4">Part of the 50S ribosomal subunit.</text>
</comment>
<proteinExistence type="inferred from homology"/>
<dbReference type="GO" id="GO:0006412">
    <property type="term" value="P:translation"/>
    <property type="evidence" value="ECO:0007669"/>
    <property type="project" value="UniProtKB-UniRule"/>
</dbReference>
<dbReference type="Proteomes" id="UP000033947">
    <property type="component" value="Unassembled WGS sequence"/>
</dbReference>
<comment type="caution">
    <text evidence="7">The sequence shown here is derived from an EMBL/GenBank/DDBJ whole genome shotgun (WGS) entry which is preliminary data.</text>
</comment>